<gene>
    <name evidence="2" type="primary">LOC118277520</name>
</gene>
<sequence length="122" mass="14739">MFVMNIIIFRVPVIIVEFQLDLHPPYHLLLPRLFRHLPFRALLPRLYRRLPYQALLPRLYRRPQYQVLLPRQHRHPQALLVTIMLDNKTILAMEEIPTEMVKLEMVATSITLILELWRHSDK</sequence>
<accession>A0A9R0DGB3</accession>
<proteinExistence type="predicted"/>
<dbReference type="AlphaFoldDB" id="A0A9R0DGB3"/>
<organism evidence="1 2">
    <name type="scientific">Spodoptera frugiperda</name>
    <name type="common">Fall armyworm</name>
    <dbReference type="NCBI Taxonomy" id="7108"/>
    <lineage>
        <taxon>Eukaryota</taxon>
        <taxon>Metazoa</taxon>
        <taxon>Ecdysozoa</taxon>
        <taxon>Arthropoda</taxon>
        <taxon>Hexapoda</taxon>
        <taxon>Insecta</taxon>
        <taxon>Pterygota</taxon>
        <taxon>Neoptera</taxon>
        <taxon>Endopterygota</taxon>
        <taxon>Lepidoptera</taxon>
        <taxon>Glossata</taxon>
        <taxon>Ditrysia</taxon>
        <taxon>Noctuoidea</taxon>
        <taxon>Noctuidae</taxon>
        <taxon>Amphipyrinae</taxon>
        <taxon>Spodoptera</taxon>
    </lineage>
</organism>
<dbReference type="RefSeq" id="XP_035452254.2">
    <property type="nucleotide sequence ID" value="XM_035596361.2"/>
</dbReference>
<dbReference type="GeneID" id="118277520"/>
<evidence type="ECO:0000313" key="1">
    <source>
        <dbReference type="Proteomes" id="UP000829999"/>
    </source>
</evidence>
<keyword evidence="1" id="KW-1185">Reference proteome</keyword>
<reference evidence="2" key="1">
    <citation type="submission" date="2025-08" db="UniProtKB">
        <authorList>
            <consortium name="RefSeq"/>
        </authorList>
    </citation>
    <scope>IDENTIFICATION</scope>
    <source>
        <tissue evidence="2">Whole larval tissue</tissue>
    </source>
</reference>
<protein>
    <submittedName>
        <fullName evidence="2">Uncharacterized protein LOC118277520 isoform X1</fullName>
    </submittedName>
</protein>
<name>A0A9R0DGB3_SPOFR</name>
<evidence type="ECO:0000313" key="2">
    <source>
        <dbReference type="RefSeq" id="XP_035452254.2"/>
    </source>
</evidence>
<dbReference type="Proteomes" id="UP000829999">
    <property type="component" value="Chromosome 15"/>
</dbReference>